<dbReference type="Proteomes" id="UP000230233">
    <property type="component" value="Chromosome III"/>
</dbReference>
<feature type="domain" description="Sdz-33 F-box" evidence="1">
    <location>
        <begin position="198"/>
        <end position="241"/>
    </location>
</feature>
<sequence>MGAVLNKGYRKQIHKDDDLIWICQCAETCREAEIEVSKSQLRATALEVDFNENGETLVVVTFRAKRFTFKLVPGKVVSMENSWKKIFRNLKDRYSCTFVVGSPHPDAIISIVTNYLQFLFNIPQITAVRFQDPTRDIRELCTPLSSCLFYVPKLFINKPKVSTDEMNFVRDNFLNLQEILIDTDVPEGFESWILGHRKVTIFSKMKLGCMDLSWSRCSQLEIWSNSITAKDINRFISIWMDQGVTFRNYQFICVTHVLQYPRQLQSVVFNDFVGDKNDIIDGIDRRSWDPRTRRRYFPLQSSIGLIKFDCKDGLDVIYPRGELFREIGTIWFGAERNSCVFMVHPKDPVKTYQWHWDLPHNFFGRKINNEKDRKKCLKSSLVDSTLALNQ</sequence>
<organism evidence="2 3">
    <name type="scientific">Caenorhabditis nigoni</name>
    <dbReference type="NCBI Taxonomy" id="1611254"/>
    <lineage>
        <taxon>Eukaryota</taxon>
        <taxon>Metazoa</taxon>
        <taxon>Ecdysozoa</taxon>
        <taxon>Nematoda</taxon>
        <taxon>Chromadorea</taxon>
        <taxon>Rhabditida</taxon>
        <taxon>Rhabditina</taxon>
        <taxon>Rhabditomorpha</taxon>
        <taxon>Rhabditoidea</taxon>
        <taxon>Rhabditidae</taxon>
        <taxon>Peloderinae</taxon>
        <taxon>Caenorhabditis</taxon>
    </lineage>
</organism>
<comment type="caution">
    <text evidence="2">The sequence shown here is derived from an EMBL/GenBank/DDBJ whole genome shotgun (WGS) entry which is preliminary data.</text>
</comment>
<dbReference type="EMBL" id="PDUG01000003">
    <property type="protein sequence ID" value="PIC39690.1"/>
    <property type="molecule type" value="Genomic_DNA"/>
</dbReference>
<dbReference type="Pfam" id="PF07735">
    <property type="entry name" value="FBA_2"/>
    <property type="match status" value="1"/>
</dbReference>
<dbReference type="PANTHER" id="PTHR21503">
    <property type="entry name" value="F-BOX-CONTAINING HYPOTHETICAL PROTEIN C.ELEGANS"/>
    <property type="match status" value="1"/>
</dbReference>
<dbReference type="AlphaFoldDB" id="A0A2G5UJF3"/>
<protein>
    <recommendedName>
        <fullName evidence="1">Sdz-33 F-box domain-containing protein</fullName>
    </recommendedName>
</protein>
<dbReference type="InterPro" id="IPR012885">
    <property type="entry name" value="F-box_Sdz-33"/>
</dbReference>
<gene>
    <name evidence="2" type="primary">Cnig_chr_III.g11296</name>
    <name evidence="2" type="ORF">B9Z55_011296</name>
</gene>
<proteinExistence type="predicted"/>
<keyword evidence="3" id="KW-1185">Reference proteome</keyword>
<dbReference type="PANTHER" id="PTHR21503:SF36">
    <property type="entry name" value="F-BOX ASSOCIATED DOMAIN-CONTAINING PROTEIN"/>
    <property type="match status" value="1"/>
</dbReference>
<dbReference type="OrthoDB" id="5878947at2759"/>
<evidence type="ECO:0000313" key="2">
    <source>
        <dbReference type="EMBL" id="PIC39690.1"/>
    </source>
</evidence>
<name>A0A2G5UJF3_9PELO</name>
<evidence type="ECO:0000259" key="1">
    <source>
        <dbReference type="Pfam" id="PF07735"/>
    </source>
</evidence>
<accession>A0A2G5UJF3</accession>
<evidence type="ECO:0000313" key="3">
    <source>
        <dbReference type="Proteomes" id="UP000230233"/>
    </source>
</evidence>
<reference evidence="3" key="1">
    <citation type="submission" date="2017-10" db="EMBL/GenBank/DDBJ databases">
        <title>Rapid genome shrinkage in a self-fertile nematode reveals novel sperm competition proteins.</title>
        <authorList>
            <person name="Yin D."/>
            <person name="Schwarz E.M."/>
            <person name="Thomas C.G."/>
            <person name="Felde R.L."/>
            <person name="Korf I.F."/>
            <person name="Cutter A.D."/>
            <person name="Schartner C.M."/>
            <person name="Ralston E.J."/>
            <person name="Meyer B.J."/>
            <person name="Haag E.S."/>
        </authorList>
    </citation>
    <scope>NUCLEOTIDE SEQUENCE [LARGE SCALE GENOMIC DNA]</scope>
    <source>
        <strain evidence="3">JU1422</strain>
    </source>
</reference>